<evidence type="ECO:0000313" key="4">
    <source>
        <dbReference type="Proteomes" id="UP000594260"/>
    </source>
</evidence>
<dbReference type="GO" id="GO:0043162">
    <property type="term" value="P:ubiquitin-dependent protein catabolic process via the multivesicular body sorting pathway"/>
    <property type="evidence" value="ECO:0007669"/>
    <property type="project" value="InterPro"/>
</dbReference>
<proteinExistence type="predicted"/>
<accession>A0A7M7MCZ7</accession>
<protein>
    <recommendedName>
        <fullName evidence="5">Ubiquitin-associated protein 1</fullName>
    </recommendedName>
</protein>
<dbReference type="EnsemblMetazoa" id="XM_022797254">
    <property type="protein sequence ID" value="XP_022652989"/>
    <property type="gene ID" value="LOC111246892"/>
</dbReference>
<dbReference type="Gene3D" id="1.20.120.1920">
    <property type="entry name" value="UBAP1 SOUBA domain"/>
    <property type="match status" value="1"/>
</dbReference>
<dbReference type="GeneID" id="111246892"/>
<evidence type="ECO:0000313" key="3">
    <source>
        <dbReference type="EnsemblMetazoa" id="XP_022652989"/>
    </source>
</evidence>
<feature type="domain" description="UBA" evidence="1">
    <location>
        <begin position="299"/>
        <end position="341"/>
    </location>
</feature>
<dbReference type="GO" id="GO:0000813">
    <property type="term" value="C:ESCRT I complex"/>
    <property type="evidence" value="ECO:0007669"/>
    <property type="project" value="InterPro"/>
</dbReference>
<dbReference type="AlphaFoldDB" id="A0A7M7MCZ7"/>
<dbReference type="Proteomes" id="UP000594260">
    <property type="component" value="Unplaced"/>
</dbReference>
<dbReference type="SUPFAM" id="SSF46934">
    <property type="entry name" value="UBA-like"/>
    <property type="match status" value="1"/>
</dbReference>
<dbReference type="RefSeq" id="XP_022652989.1">
    <property type="nucleotide sequence ID" value="XM_022797254.1"/>
</dbReference>
<evidence type="ECO:0000259" key="1">
    <source>
        <dbReference type="PROSITE" id="PS50030"/>
    </source>
</evidence>
<dbReference type="PROSITE" id="PS51497">
    <property type="entry name" value="UMA"/>
    <property type="match status" value="1"/>
</dbReference>
<dbReference type="InterPro" id="IPR009060">
    <property type="entry name" value="UBA-like_sf"/>
</dbReference>
<dbReference type="GO" id="GO:0043130">
    <property type="term" value="F:ubiquitin binding"/>
    <property type="evidence" value="ECO:0007669"/>
    <property type="project" value="InterPro"/>
</dbReference>
<dbReference type="InterPro" id="IPR042575">
    <property type="entry name" value="UBAP1_C"/>
</dbReference>
<name>A0A7M7MCZ7_VARDE</name>
<dbReference type="KEGG" id="vde:111246892"/>
<dbReference type="PANTHER" id="PTHR15960:SF5">
    <property type="entry name" value="LD44032P"/>
    <property type="match status" value="1"/>
</dbReference>
<evidence type="ECO:0008006" key="5">
    <source>
        <dbReference type="Google" id="ProtNLM"/>
    </source>
</evidence>
<dbReference type="PANTHER" id="PTHR15960">
    <property type="entry name" value="LD44032P"/>
    <property type="match status" value="1"/>
</dbReference>
<dbReference type="OMA" id="ENWKPWP"/>
<dbReference type="InParanoid" id="A0A7M7MCZ7"/>
<reference evidence="3" key="1">
    <citation type="submission" date="2021-01" db="UniProtKB">
        <authorList>
            <consortium name="EnsemblMetazoa"/>
        </authorList>
    </citation>
    <scope>IDENTIFICATION</scope>
</reference>
<keyword evidence="4" id="KW-1185">Reference proteome</keyword>
<dbReference type="InterPro" id="IPR015940">
    <property type="entry name" value="UBA"/>
</dbReference>
<organism evidence="3 4">
    <name type="scientific">Varroa destructor</name>
    <name type="common">Honeybee mite</name>
    <dbReference type="NCBI Taxonomy" id="109461"/>
    <lineage>
        <taxon>Eukaryota</taxon>
        <taxon>Metazoa</taxon>
        <taxon>Ecdysozoa</taxon>
        <taxon>Arthropoda</taxon>
        <taxon>Chelicerata</taxon>
        <taxon>Arachnida</taxon>
        <taxon>Acari</taxon>
        <taxon>Parasitiformes</taxon>
        <taxon>Mesostigmata</taxon>
        <taxon>Gamasina</taxon>
        <taxon>Dermanyssoidea</taxon>
        <taxon>Varroidae</taxon>
        <taxon>Varroa</taxon>
    </lineage>
</organism>
<dbReference type="InterPro" id="IPR023340">
    <property type="entry name" value="UMA"/>
</dbReference>
<feature type="domain" description="UMA" evidence="2">
    <location>
        <begin position="9"/>
        <end position="54"/>
    </location>
</feature>
<dbReference type="PROSITE" id="PS50030">
    <property type="entry name" value="UBA"/>
    <property type="match status" value="1"/>
</dbReference>
<dbReference type="CDD" id="cd14316">
    <property type="entry name" value="UBA2_UBAP1_like"/>
    <property type="match status" value="1"/>
</dbReference>
<dbReference type="OrthoDB" id="2018023at2759"/>
<evidence type="ECO:0000259" key="2">
    <source>
        <dbReference type="PROSITE" id="PS51497"/>
    </source>
</evidence>
<sequence>MAHTSCHPLDGVPVKISSEVRPPRSVTLPGHLFKSVLPPSLSYEYDFTLEHRVLAEAQIERDRRAQLKALQPTAVAAPAVGAGPAAGAGGNVLTPSIPSKNTSMEDSGLTIPTVTNISVTEFESEAFSPFDQVELQTLNEFEELNSIFGKLRSSNSAPSTPVAKNTIEASACASAYGSVNVGPSFAIQTNNHHELSATANGQPPVISSSVGAVPAPGSMKNLFDEEQLARVSKGYNYRPTLASPVSKPYVPAVQQLPPSDPIKDLPLHLQALARQFVSMGFPTGRVARAVIDLGNDEPKVVEHLCFVQKLTEEGFDERDAAQALQLNGPDLNTAREFLKSWVQLSDLGFDRVDIAFALKLHKNDHNKALDELLSKS</sequence>
<dbReference type="InterPro" id="IPR038870">
    <property type="entry name" value="UBAP1"/>
</dbReference>